<evidence type="ECO:0000313" key="1">
    <source>
        <dbReference type="EMBL" id="MBB4689541.1"/>
    </source>
</evidence>
<evidence type="ECO:0000313" key="2">
    <source>
        <dbReference type="Proteomes" id="UP000581769"/>
    </source>
</evidence>
<dbReference type="AlphaFoldDB" id="A0A840J3A4"/>
<protein>
    <submittedName>
        <fullName evidence="1">Uncharacterized protein</fullName>
    </submittedName>
</protein>
<organism evidence="1 2">
    <name type="scientific">Amycolatopsis jiangsuensis</name>
    <dbReference type="NCBI Taxonomy" id="1181879"/>
    <lineage>
        <taxon>Bacteria</taxon>
        <taxon>Bacillati</taxon>
        <taxon>Actinomycetota</taxon>
        <taxon>Actinomycetes</taxon>
        <taxon>Pseudonocardiales</taxon>
        <taxon>Pseudonocardiaceae</taxon>
        <taxon>Amycolatopsis</taxon>
    </lineage>
</organism>
<keyword evidence="2" id="KW-1185">Reference proteome</keyword>
<dbReference type="RefSeq" id="WP_281393734.1">
    <property type="nucleotide sequence ID" value="NZ_JACHMG010000001.1"/>
</dbReference>
<accession>A0A840J3A4</accession>
<dbReference type="EMBL" id="JACHMG010000001">
    <property type="protein sequence ID" value="MBB4689541.1"/>
    <property type="molecule type" value="Genomic_DNA"/>
</dbReference>
<reference evidence="1 2" key="1">
    <citation type="submission" date="2020-08" db="EMBL/GenBank/DDBJ databases">
        <title>Sequencing the genomes of 1000 actinobacteria strains.</title>
        <authorList>
            <person name="Klenk H.-P."/>
        </authorList>
    </citation>
    <scope>NUCLEOTIDE SEQUENCE [LARGE SCALE GENOMIC DNA]</scope>
    <source>
        <strain evidence="1 2">DSM 45859</strain>
    </source>
</reference>
<dbReference type="Proteomes" id="UP000581769">
    <property type="component" value="Unassembled WGS sequence"/>
</dbReference>
<gene>
    <name evidence="1" type="ORF">BJY18_007026</name>
</gene>
<proteinExistence type="predicted"/>
<comment type="caution">
    <text evidence="1">The sequence shown here is derived from an EMBL/GenBank/DDBJ whole genome shotgun (WGS) entry which is preliminary data.</text>
</comment>
<sequence>MRTQALTLAPPARQTLINKWATSLEAENKSPRTIRGYCRPGR</sequence>
<name>A0A840J3A4_9PSEU</name>